<accession>A0A221SZ63</accession>
<proteinExistence type="predicted"/>
<feature type="region of interest" description="Disordered" evidence="1">
    <location>
        <begin position="25"/>
        <end position="84"/>
    </location>
</feature>
<dbReference type="Proteomes" id="UP000259030">
    <property type="component" value="Chromosome"/>
</dbReference>
<dbReference type="KEGG" id="dfc:DFI_01635"/>
<name>A0A221SZ63_9DEIO</name>
<gene>
    <name evidence="2" type="ORF">DFI_01635</name>
</gene>
<dbReference type="AlphaFoldDB" id="A0A221SZ63"/>
<protein>
    <recommendedName>
        <fullName evidence="4">ATP-binding protein</fullName>
    </recommendedName>
</protein>
<evidence type="ECO:0000256" key="1">
    <source>
        <dbReference type="SAM" id="MobiDB-lite"/>
    </source>
</evidence>
<reference evidence="2 3" key="1">
    <citation type="submission" date="2017-05" db="EMBL/GenBank/DDBJ databases">
        <title>The complete genome sequence of Deinococcus ficus isolated from the rhizosphere of the Ficus religiosa L. in Taiwan.</title>
        <authorList>
            <person name="Wu K.-M."/>
            <person name="Liao T.-L."/>
            <person name="Liu Y.-M."/>
            <person name="Young C.-C."/>
            <person name="Tsai S.-F."/>
        </authorList>
    </citation>
    <scope>NUCLEOTIDE SEQUENCE [LARGE SCALE GENOMIC DNA]</scope>
    <source>
        <strain evidence="2 3">CC-FR2-10</strain>
    </source>
</reference>
<organism evidence="2 3">
    <name type="scientific">Deinococcus ficus</name>
    <dbReference type="NCBI Taxonomy" id="317577"/>
    <lineage>
        <taxon>Bacteria</taxon>
        <taxon>Thermotogati</taxon>
        <taxon>Deinococcota</taxon>
        <taxon>Deinococci</taxon>
        <taxon>Deinococcales</taxon>
        <taxon>Deinococcaceae</taxon>
        <taxon>Deinococcus</taxon>
    </lineage>
</organism>
<dbReference type="Gene3D" id="3.40.50.300">
    <property type="entry name" value="P-loop containing nucleotide triphosphate hydrolases"/>
    <property type="match status" value="1"/>
</dbReference>
<keyword evidence="3" id="KW-1185">Reference proteome</keyword>
<dbReference type="EMBL" id="CP021081">
    <property type="protein sequence ID" value="ASN81939.1"/>
    <property type="molecule type" value="Genomic_DNA"/>
</dbReference>
<evidence type="ECO:0008006" key="4">
    <source>
        <dbReference type="Google" id="ProtNLM"/>
    </source>
</evidence>
<dbReference type="STRING" id="317577.GCA_000419625_00818"/>
<sequence length="272" mass="29972">MGRLHPCPAAGPLAQRRVRPAVHRFPLGPGRRVRPGGAGLPDRVLVRGRQPEGGGGGTHRAHPLAVPGNRRRRRPVVAGRVAADRQRHRLLPVRPHPAAAEHPVSPAHPGTVHALHGFLGSGKTTLARQLEAECGALRFTPDEWTHALLGASPPEALYRPALQALLSLFEVQWTRAAEQGVDVILDYGFWRRADRDALRARCAQHGLPLRLYDLSAPPDVLWARVSDRNARVQAGRAPESVWIHEHDFHRFHALFEPLGEDEPHVSPARAVR</sequence>
<dbReference type="SUPFAM" id="SSF52540">
    <property type="entry name" value="P-loop containing nucleoside triphosphate hydrolases"/>
    <property type="match status" value="1"/>
</dbReference>
<evidence type="ECO:0000313" key="3">
    <source>
        <dbReference type="Proteomes" id="UP000259030"/>
    </source>
</evidence>
<dbReference type="Pfam" id="PF13671">
    <property type="entry name" value="AAA_33"/>
    <property type="match status" value="1"/>
</dbReference>
<evidence type="ECO:0000313" key="2">
    <source>
        <dbReference type="EMBL" id="ASN81939.1"/>
    </source>
</evidence>
<dbReference type="InterPro" id="IPR027417">
    <property type="entry name" value="P-loop_NTPase"/>
</dbReference>